<evidence type="ECO:0000313" key="2">
    <source>
        <dbReference type="Proteomes" id="UP001162156"/>
    </source>
</evidence>
<evidence type="ECO:0000313" key="1">
    <source>
        <dbReference type="EMBL" id="KAJ8953977.1"/>
    </source>
</evidence>
<dbReference type="Proteomes" id="UP001162156">
    <property type="component" value="Unassembled WGS sequence"/>
</dbReference>
<sequence length="88" mass="10448">MAKAKVSADWKKRVKQEYMRLRQQKRYKRADDVKLAWNQNRNKMTEILIVEQKRWTESKAFWISTPELPAHVTCMKKAEVIGNEGKGI</sequence>
<proteinExistence type="predicted"/>
<name>A0AAV8YQJ3_9CUCU</name>
<accession>A0AAV8YQJ3</accession>
<comment type="caution">
    <text evidence="1">The sequence shown here is derived from an EMBL/GenBank/DDBJ whole genome shotgun (WGS) entry which is preliminary data.</text>
</comment>
<organism evidence="1 2">
    <name type="scientific">Rhamnusium bicolor</name>
    <dbReference type="NCBI Taxonomy" id="1586634"/>
    <lineage>
        <taxon>Eukaryota</taxon>
        <taxon>Metazoa</taxon>
        <taxon>Ecdysozoa</taxon>
        <taxon>Arthropoda</taxon>
        <taxon>Hexapoda</taxon>
        <taxon>Insecta</taxon>
        <taxon>Pterygota</taxon>
        <taxon>Neoptera</taxon>
        <taxon>Endopterygota</taxon>
        <taxon>Coleoptera</taxon>
        <taxon>Polyphaga</taxon>
        <taxon>Cucujiformia</taxon>
        <taxon>Chrysomeloidea</taxon>
        <taxon>Cerambycidae</taxon>
        <taxon>Lepturinae</taxon>
        <taxon>Rhagiini</taxon>
        <taxon>Rhamnusium</taxon>
    </lineage>
</organism>
<keyword evidence="2" id="KW-1185">Reference proteome</keyword>
<reference evidence="1" key="1">
    <citation type="journal article" date="2023" name="Insect Mol. Biol.">
        <title>Genome sequencing provides insights into the evolution of gene families encoding plant cell wall-degrading enzymes in longhorned beetles.</title>
        <authorList>
            <person name="Shin N.R."/>
            <person name="Okamura Y."/>
            <person name="Kirsch R."/>
            <person name="Pauchet Y."/>
        </authorList>
    </citation>
    <scope>NUCLEOTIDE SEQUENCE</scope>
    <source>
        <strain evidence="1">RBIC_L_NR</strain>
    </source>
</reference>
<protein>
    <submittedName>
        <fullName evidence="1">Uncharacterized protein</fullName>
    </submittedName>
</protein>
<dbReference type="AlphaFoldDB" id="A0AAV8YQJ3"/>
<gene>
    <name evidence="1" type="ORF">NQ314_007170</name>
</gene>
<dbReference type="EMBL" id="JANEYF010001942">
    <property type="protein sequence ID" value="KAJ8953977.1"/>
    <property type="molecule type" value="Genomic_DNA"/>
</dbReference>